<organism evidence="8 9">
    <name type="scientific">Vagococcus zengguangii</name>
    <dbReference type="NCBI Taxonomy" id="2571750"/>
    <lineage>
        <taxon>Bacteria</taxon>
        <taxon>Bacillati</taxon>
        <taxon>Bacillota</taxon>
        <taxon>Bacilli</taxon>
        <taxon>Lactobacillales</taxon>
        <taxon>Enterococcaceae</taxon>
        <taxon>Vagococcus</taxon>
    </lineage>
</organism>
<comment type="pathway">
    <text evidence="3 7">Amino-sugar metabolism; N-acetylneuraminate degradation; D-fructose 6-phosphate from N-acetylneuraminate: step 3/5.</text>
</comment>
<dbReference type="GO" id="GO:0005829">
    <property type="term" value="C:cytosol"/>
    <property type="evidence" value="ECO:0007669"/>
    <property type="project" value="TreeGrafter"/>
</dbReference>
<evidence type="ECO:0000313" key="9">
    <source>
        <dbReference type="Proteomes" id="UP000298615"/>
    </source>
</evidence>
<dbReference type="OrthoDB" id="9781704at2"/>
<dbReference type="GO" id="GO:0006053">
    <property type="term" value="P:N-acetylmannosamine catabolic process"/>
    <property type="evidence" value="ECO:0007669"/>
    <property type="project" value="TreeGrafter"/>
</dbReference>
<dbReference type="Pfam" id="PF04131">
    <property type="entry name" value="NanE"/>
    <property type="match status" value="1"/>
</dbReference>
<comment type="catalytic activity">
    <reaction evidence="1 7">
        <text>an N-acyl-D-glucosamine 6-phosphate = an N-acyl-D-mannosamine 6-phosphate</text>
        <dbReference type="Rhea" id="RHEA:23932"/>
        <dbReference type="ChEBI" id="CHEBI:57599"/>
        <dbReference type="ChEBI" id="CHEBI:57666"/>
        <dbReference type="EC" id="5.1.3.9"/>
    </reaction>
</comment>
<evidence type="ECO:0000256" key="4">
    <source>
        <dbReference type="ARBA" id="ARBA00007439"/>
    </source>
</evidence>
<dbReference type="Gene3D" id="3.20.20.70">
    <property type="entry name" value="Aldolase class I"/>
    <property type="match status" value="1"/>
</dbReference>
<reference evidence="8 9" key="1">
    <citation type="submission" date="2019-04" db="EMBL/GenBank/DDBJ databases">
        <title>Vagococcus sp. nov., isolated from faeces of yaks (Bos grunniens).</title>
        <authorList>
            <person name="Ge Y."/>
        </authorList>
    </citation>
    <scope>NUCLEOTIDE SEQUENCE [LARGE SCALE GENOMIC DNA]</scope>
    <source>
        <strain evidence="8 9">MN-17</strain>
    </source>
</reference>
<evidence type="ECO:0000256" key="1">
    <source>
        <dbReference type="ARBA" id="ARBA00000056"/>
    </source>
</evidence>
<keyword evidence="5 7" id="KW-0413">Isomerase</keyword>
<accession>A0A4D7CV57</accession>
<sequence>MESDVLKKIKGGLIVSCQALKEEPLHSSFIMSRMAKAAVMSGAIGIRANSVVDIQAIKDTVSVPVIGILKNVYEGCSIFITPTLKEVRRICATGAEIVAMDATTRSRPNGEQLPEIIKVIREEYPTTLLMADCATLEDVEYALSLGFDIIGTTLYGYTEDTQGCDISDDDFKHLKDVLEMVDRPVIAEGKIDTPEKAKRVLELGCWSVVTGGAITRPQEIAKKFVDAINN</sequence>
<dbReference type="EC" id="5.1.3.9" evidence="7"/>
<evidence type="ECO:0000256" key="3">
    <source>
        <dbReference type="ARBA" id="ARBA00005081"/>
    </source>
</evidence>
<dbReference type="GO" id="GO:0019262">
    <property type="term" value="P:N-acetylneuraminate catabolic process"/>
    <property type="evidence" value="ECO:0007669"/>
    <property type="project" value="UniProtKB-UniRule"/>
</dbReference>
<evidence type="ECO:0000256" key="7">
    <source>
        <dbReference type="HAMAP-Rule" id="MF_01235"/>
    </source>
</evidence>
<gene>
    <name evidence="7" type="primary">nanE</name>
    <name evidence="8" type="ORF">FA707_10020</name>
</gene>
<dbReference type="InterPro" id="IPR007260">
    <property type="entry name" value="NanE"/>
</dbReference>
<evidence type="ECO:0000313" key="8">
    <source>
        <dbReference type="EMBL" id="QCI87244.1"/>
    </source>
</evidence>
<dbReference type="HAMAP" id="MF_01235">
    <property type="entry name" value="ManNAc6P_epimer"/>
    <property type="match status" value="1"/>
</dbReference>
<dbReference type="KEGG" id="vao:FA707_10020"/>
<dbReference type="AlphaFoldDB" id="A0A4D7CV57"/>
<keyword evidence="6 7" id="KW-0119">Carbohydrate metabolism</keyword>
<protein>
    <recommendedName>
        <fullName evidence="7">Putative N-acetylmannosamine-6-phosphate 2-epimerase</fullName>
        <ecNumber evidence="7">5.1.3.9</ecNumber>
    </recommendedName>
    <alternativeName>
        <fullName evidence="7">ManNAc-6-P epimerase</fullName>
    </alternativeName>
</protein>
<dbReference type="RefSeq" id="WP_136954066.1">
    <property type="nucleotide sequence ID" value="NZ_CP039712.1"/>
</dbReference>
<dbReference type="PANTHER" id="PTHR36204">
    <property type="entry name" value="N-ACETYLMANNOSAMINE-6-PHOSPHATE 2-EPIMERASE-RELATED"/>
    <property type="match status" value="1"/>
</dbReference>
<dbReference type="NCBIfam" id="NF002231">
    <property type="entry name" value="PRK01130.1"/>
    <property type="match status" value="1"/>
</dbReference>
<evidence type="ECO:0000256" key="5">
    <source>
        <dbReference type="ARBA" id="ARBA00023235"/>
    </source>
</evidence>
<dbReference type="InterPro" id="IPR013785">
    <property type="entry name" value="Aldolase_TIM"/>
</dbReference>
<evidence type="ECO:0000256" key="2">
    <source>
        <dbReference type="ARBA" id="ARBA00002147"/>
    </source>
</evidence>
<name>A0A4D7CV57_9ENTE</name>
<dbReference type="UniPathway" id="UPA00629">
    <property type="reaction ID" value="UER00682"/>
</dbReference>
<comment type="similarity">
    <text evidence="4 7">Belongs to the NanE family.</text>
</comment>
<dbReference type="InterPro" id="IPR011060">
    <property type="entry name" value="RibuloseP-bd_barrel"/>
</dbReference>
<dbReference type="EMBL" id="CP039712">
    <property type="protein sequence ID" value="QCI87244.1"/>
    <property type="molecule type" value="Genomic_DNA"/>
</dbReference>
<keyword evidence="9" id="KW-1185">Reference proteome</keyword>
<proteinExistence type="inferred from homology"/>
<dbReference type="GO" id="GO:0005975">
    <property type="term" value="P:carbohydrate metabolic process"/>
    <property type="evidence" value="ECO:0007669"/>
    <property type="project" value="UniProtKB-UniRule"/>
</dbReference>
<dbReference type="CDD" id="cd04729">
    <property type="entry name" value="NanE"/>
    <property type="match status" value="1"/>
</dbReference>
<comment type="function">
    <text evidence="2 7">Converts N-acetylmannosamine-6-phosphate (ManNAc-6-P) to N-acetylglucosamine-6-phosphate (GlcNAc-6-P).</text>
</comment>
<dbReference type="SUPFAM" id="SSF51366">
    <property type="entry name" value="Ribulose-phoshate binding barrel"/>
    <property type="match status" value="1"/>
</dbReference>
<dbReference type="FunFam" id="3.20.20.70:FF:000035">
    <property type="entry name" value="Putative N-acetylmannosamine-6-phosphate 2-epimerase"/>
    <property type="match status" value="1"/>
</dbReference>
<dbReference type="PANTHER" id="PTHR36204:SF1">
    <property type="entry name" value="N-ACETYLMANNOSAMINE-6-PHOSPHATE 2-EPIMERASE-RELATED"/>
    <property type="match status" value="1"/>
</dbReference>
<dbReference type="GO" id="GO:0047465">
    <property type="term" value="F:N-acylglucosamine-6-phosphate 2-epimerase activity"/>
    <property type="evidence" value="ECO:0007669"/>
    <property type="project" value="UniProtKB-EC"/>
</dbReference>
<evidence type="ECO:0000256" key="6">
    <source>
        <dbReference type="ARBA" id="ARBA00023277"/>
    </source>
</evidence>
<dbReference type="Proteomes" id="UP000298615">
    <property type="component" value="Chromosome"/>
</dbReference>